<keyword evidence="2" id="KW-0186">Copper</keyword>
<keyword evidence="1" id="KW-0479">Metal-binding</keyword>
<dbReference type="InterPro" id="IPR000923">
    <property type="entry name" value="BlueCu_1"/>
</dbReference>
<accession>A0A7C5L795</accession>
<dbReference type="GO" id="GO:0005507">
    <property type="term" value="F:copper ion binding"/>
    <property type="evidence" value="ECO:0007669"/>
    <property type="project" value="InterPro"/>
</dbReference>
<dbReference type="InterPro" id="IPR008972">
    <property type="entry name" value="Cupredoxin"/>
</dbReference>
<dbReference type="InterPro" id="IPR052721">
    <property type="entry name" value="ET_Amicyanin"/>
</dbReference>
<evidence type="ECO:0000313" key="5">
    <source>
        <dbReference type="EMBL" id="HHK68305.1"/>
    </source>
</evidence>
<dbReference type="PANTHER" id="PTHR36507">
    <property type="entry name" value="BLL1555 PROTEIN"/>
    <property type="match status" value="1"/>
</dbReference>
<evidence type="ECO:0000256" key="1">
    <source>
        <dbReference type="ARBA" id="ARBA00022723"/>
    </source>
</evidence>
<dbReference type="SUPFAM" id="SSF49503">
    <property type="entry name" value="Cupredoxins"/>
    <property type="match status" value="1"/>
</dbReference>
<protein>
    <recommendedName>
        <fullName evidence="4">Blue (type 1) copper domain-containing protein</fullName>
    </recommendedName>
</protein>
<feature type="domain" description="Blue (type 1) copper" evidence="4">
    <location>
        <begin position="70"/>
        <end position="146"/>
    </location>
</feature>
<reference evidence="5" key="1">
    <citation type="journal article" date="2020" name="mSystems">
        <title>Genome- and Community-Level Interaction Insights into Carbon Utilization and Element Cycling Functions of Hydrothermarchaeota in Hydrothermal Sediment.</title>
        <authorList>
            <person name="Zhou Z."/>
            <person name="Liu Y."/>
            <person name="Xu W."/>
            <person name="Pan J."/>
            <person name="Luo Z.H."/>
            <person name="Li M."/>
        </authorList>
    </citation>
    <scope>NUCLEOTIDE SEQUENCE [LARGE SCALE GENOMIC DNA]</scope>
    <source>
        <strain evidence="5">SpSt-1056</strain>
    </source>
</reference>
<name>A0A7C5L795_CALS0</name>
<dbReference type="EMBL" id="DRWN01000029">
    <property type="protein sequence ID" value="HHK68305.1"/>
    <property type="molecule type" value="Genomic_DNA"/>
</dbReference>
<dbReference type="PANTHER" id="PTHR36507:SF1">
    <property type="entry name" value="BLL1555 PROTEIN"/>
    <property type="match status" value="1"/>
</dbReference>
<dbReference type="GO" id="GO:0009055">
    <property type="term" value="F:electron transfer activity"/>
    <property type="evidence" value="ECO:0007669"/>
    <property type="project" value="InterPro"/>
</dbReference>
<dbReference type="AlphaFoldDB" id="A0A7C5L795"/>
<feature type="region of interest" description="Disordered" evidence="3">
    <location>
        <begin position="32"/>
        <end position="52"/>
    </location>
</feature>
<proteinExistence type="predicted"/>
<evidence type="ECO:0000256" key="2">
    <source>
        <dbReference type="ARBA" id="ARBA00023008"/>
    </source>
</evidence>
<evidence type="ECO:0000259" key="4">
    <source>
        <dbReference type="Pfam" id="PF00127"/>
    </source>
</evidence>
<gene>
    <name evidence="5" type="ORF">ENM11_04015</name>
</gene>
<dbReference type="Pfam" id="PF00127">
    <property type="entry name" value="Copper-bind"/>
    <property type="match status" value="1"/>
</dbReference>
<comment type="caution">
    <text evidence="5">The sequence shown here is derived from an EMBL/GenBank/DDBJ whole genome shotgun (WGS) entry which is preliminary data.</text>
</comment>
<evidence type="ECO:0000256" key="3">
    <source>
        <dbReference type="SAM" id="MobiDB-lite"/>
    </source>
</evidence>
<dbReference type="Gene3D" id="2.60.40.420">
    <property type="entry name" value="Cupredoxins - blue copper proteins"/>
    <property type="match status" value="1"/>
</dbReference>
<organism evidence="5">
    <name type="scientific">Caldiarchaeum subterraneum</name>
    <dbReference type="NCBI Taxonomy" id="311458"/>
    <lineage>
        <taxon>Archaea</taxon>
        <taxon>Nitrososphaerota</taxon>
        <taxon>Candidatus Caldarchaeales</taxon>
        <taxon>Candidatus Caldarchaeaceae</taxon>
        <taxon>Candidatus Caldarchaeum</taxon>
    </lineage>
</organism>
<sequence>MKKAHVLALLAGIAVLSAVVLFFIPRQQPTLQTTPTQTTTTPAKPTVTTTPTQTAPAAEVIVSNPLGSSRNTSMTFSSQYVRLVIGVNNTVTWVNEDTVPHTVTSAARLFDYILQPGQTVRYTFTSPGVYEYMCTLHPWMTGKVEVVGRP</sequence>